<dbReference type="Pfam" id="PF07687">
    <property type="entry name" value="M20_dimer"/>
    <property type="match status" value="1"/>
</dbReference>
<keyword evidence="7 10" id="KW-0862">Zinc</keyword>
<dbReference type="OrthoDB" id="3064516at2759"/>
<accession>A0A177WD97</accession>
<dbReference type="EC" id="3.5.1.14" evidence="3"/>
<dbReference type="InterPro" id="IPR052083">
    <property type="entry name" value="Aminoacylase-1_M20A"/>
</dbReference>
<evidence type="ECO:0000256" key="5">
    <source>
        <dbReference type="ARBA" id="ARBA00022723"/>
    </source>
</evidence>
<comment type="subcellular location">
    <subcellularLocation>
        <location evidence="1">Cytoplasm</location>
    </subcellularLocation>
</comment>
<evidence type="ECO:0000256" key="3">
    <source>
        <dbReference type="ARBA" id="ARBA00011913"/>
    </source>
</evidence>
<dbReference type="AlphaFoldDB" id="A0A177WD97"/>
<feature type="binding site" evidence="10">
    <location>
        <position position="146"/>
    </location>
    <ligand>
        <name>Zn(2+)</name>
        <dbReference type="ChEBI" id="CHEBI:29105"/>
        <label>2</label>
    </ligand>
</feature>
<reference evidence="12 13" key="2">
    <citation type="submission" date="2016-05" db="EMBL/GenBank/DDBJ databases">
        <title>Lineage-specific infection strategies underlie the spectrum of fungal disease in amphibians.</title>
        <authorList>
            <person name="Cuomo C.A."/>
            <person name="Farrer R.A."/>
            <person name="James T."/>
            <person name="Longcore J."/>
            <person name="Birren B."/>
        </authorList>
    </citation>
    <scope>NUCLEOTIDE SEQUENCE [LARGE SCALE GENOMIC DNA]</scope>
    <source>
        <strain evidence="12 13">JEL423</strain>
    </source>
</reference>
<dbReference type="PIRSF" id="PIRSF036696">
    <property type="entry name" value="ACY-1"/>
    <property type="match status" value="1"/>
</dbReference>
<dbReference type="GO" id="GO:0004046">
    <property type="term" value="F:aminoacylase activity"/>
    <property type="evidence" value="ECO:0007669"/>
    <property type="project" value="UniProtKB-EC"/>
</dbReference>
<feature type="binding site" evidence="10">
    <location>
        <position position="111"/>
    </location>
    <ligand>
        <name>Zn(2+)</name>
        <dbReference type="ChEBI" id="CHEBI:29105"/>
        <label>1</label>
    </ligand>
</feature>
<dbReference type="SUPFAM" id="SSF55031">
    <property type="entry name" value="Bacterial exopeptidase dimerisation domain"/>
    <property type="match status" value="1"/>
</dbReference>
<dbReference type="NCBIfam" id="TIGR01880">
    <property type="entry name" value="Ac-peptdase-euk"/>
    <property type="match status" value="1"/>
</dbReference>
<dbReference type="STRING" id="403673.A0A177WD97"/>
<sequence>MTTSDAEHIAVTRFRQYLRIKTVQPTPDYASCKVFLQSYATELGLDFRCVEMTAGKPICILTWVGTNPSLKSILLNSHTDVVPVSETHWTHDPFAADKLPNGDIIARGTQDMKCVGIGYLEAIRILKAKGVKLERTLHCTFVPDEEIASHDGMMPWVKTDDFRSLNPAFALDEGLANPEDAYKVYYGERAPWWIKITAKGGAGHASQFIEPSATERLVRVLSKFVAFRDAEKLRLAVCRNEFGRRLRIGDVTTTNITMMNASTAGVQFNVVPEEAWVGVDMRVAPSVHLPTFREQMIKWCTDEDTTVTFEQAFMSNACTPLTDDNPWWKEIEKVGKTRKIILDPEIFPAATDSRFIREVGIPAIGISCIRNHPVLLHDHNEYLNEKMLIEGVEFYVDLLPGLASISSTVTP</sequence>
<dbReference type="InterPro" id="IPR036264">
    <property type="entry name" value="Bact_exopeptidase_dim_dom"/>
</dbReference>
<evidence type="ECO:0000256" key="9">
    <source>
        <dbReference type="PIRSR" id="PIRSR036696-1"/>
    </source>
</evidence>
<evidence type="ECO:0000313" key="13">
    <source>
        <dbReference type="Proteomes" id="UP000077115"/>
    </source>
</evidence>
<protein>
    <recommendedName>
        <fullName evidence="3">N-acyl-aliphatic-L-amino acid amidohydrolase</fullName>
        <ecNumber evidence="3">3.5.1.14</ecNumber>
    </recommendedName>
    <alternativeName>
        <fullName evidence="8">N-acyl-L-amino-acid amidohydrolase</fullName>
    </alternativeName>
</protein>
<dbReference type="InterPro" id="IPR010159">
    <property type="entry name" value="N-acyl_aa_amidohydrolase"/>
</dbReference>
<feature type="binding site" evidence="10">
    <location>
        <position position="173"/>
    </location>
    <ligand>
        <name>Zn(2+)</name>
        <dbReference type="ChEBI" id="CHEBI:29105"/>
        <label>1</label>
    </ligand>
</feature>
<evidence type="ECO:0000256" key="10">
    <source>
        <dbReference type="PIRSR" id="PIRSR036696-2"/>
    </source>
</evidence>
<dbReference type="SUPFAM" id="SSF53187">
    <property type="entry name" value="Zn-dependent exopeptidases"/>
    <property type="match status" value="1"/>
</dbReference>
<evidence type="ECO:0000259" key="11">
    <source>
        <dbReference type="Pfam" id="PF07687"/>
    </source>
</evidence>
<evidence type="ECO:0000256" key="2">
    <source>
        <dbReference type="ARBA" id="ARBA00006247"/>
    </source>
</evidence>
<feature type="binding site" evidence="10">
    <location>
        <position position="111"/>
    </location>
    <ligand>
        <name>Zn(2+)</name>
        <dbReference type="ChEBI" id="CHEBI:29105"/>
        <label>2</label>
    </ligand>
</feature>
<dbReference type="InterPro" id="IPR011650">
    <property type="entry name" value="Peptidase_M20_dimer"/>
</dbReference>
<dbReference type="InterPro" id="IPR001261">
    <property type="entry name" value="ArgE/DapE_CS"/>
</dbReference>
<dbReference type="PANTHER" id="PTHR45892">
    <property type="entry name" value="AMINOACYLASE-1"/>
    <property type="match status" value="1"/>
</dbReference>
<dbReference type="VEuPathDB" id="FungiDB:BDEG_21719"/>
<dbReference type="EMBL" id="DS022301">
    <property type="protein sequence ID" value="OAJ37725.1"/>
    <property type="molecule type" value="Genomic_DNA"/>
</dbReference>
<comment type="similarity">
    <text evidence="2">Belongs to the peptidase M20A family.</text>
</comment>
<evidence type="ECO:0000313" key="12">
    <source>
        <dbReference type="EMBL" id="OAJ37725.1"/>
    </source>
</evidence>
<dbReference type="PROSITE" id="PS00758">
    <property type="entry name" value="ARGE_DAPE_CPG2_1"/>
    <property type="match status" value="1"/>
</dbReference>
<dbReference type="GO" id="GO:0005737">
    <property type="term" value="C:cytoplasm"/>
    <property type="evidence" value="ECO:0007669"/>
    <property type="project" value="UniProtKB-SubCell"/>
</dbReference>
<dbReference type="InterPro" id="IPR002933">
    <property type="entry name" value="Peptidase_M20"/>
</dbReference>
<dbReference type="PANTHER" id="PTHR45892:SF1">
    <property type="entry name" value="AMINOACYLASE-1"/>
    <property type="match status" value="1"/>
</dbReference>
<gene>
    <name evidence="12" type="ORF">BDEG_21719</name>
</gene>
<dbReference type="Proteomes" id="UP000077115">
    <property type="component" value="Unassembled WGS sequence"/>
</dbReference>
<feature type="active site" evidence="9">
    <location>
        <position position="80"/>
    </location>
</feature>
<reference evidence="12 13" key="1">
    <citation type="submission" date="2006-10" db="EMBL/GenBank/DDBJ databases">
        <title>The Genome Sequence of Batrachochytrium dendrobatidis JEL423.</title>
        <authorList>
            <consortium name="The Broad Institute Genome Sequencing Platform"/>
            <person name="Birren B."/>
            <person name="Lander E."/>
            <person name="Galagan J."/>
            <person name="Cuomo C."/>
            <person name="Devon K."/>
            <person name="Jaffe D."/>
            <person name="Butler J."/>
            <person name="Alvarez P."/>
            <person name="Gnerre S."/>
            <person name="Grabherr M."/>
            <person name="Kleber M."/>
            <person name="Mauceli E."/>
            <person name="Brockman W."/>
            <person name="Young S."/>
            <person name="LaButti K."/>
            <person name="Sykes S."/>
            <person name="DeCaprio D."/>
            <person name="Crawford M."/>
            <person name="Koehrsen M."/>
            <person name="Engels R."/>
            <person name="Montgomery P."/>
            <person name="Pearson M."/>
            <person name="Howarth C."/>
            <person name="Larson L."/>
            <person name="White J."/>
            <person name="O'Leary S."/>
            <person name="Kodira C."/>
            <person name="Zeng Q."/>
            <person name="Yandava C."/>
            <person name="Alvarado L."/>
            <person name="Longcore J."/>
            <person name="James T."/>
        </authorList>
    </citation>
    <scope>NUCLEOTIDE SEQUENCE [LARGE SCALE GENOMIC DNA]</scope>
    <source>
        <strain evidence="12 13">JEL423</strain>
    </source>
</reference>
<evidence type="ECO:0000256" key="1">
    <source>
        <dbReference type="ARBA" id="ARBA00004496"/>
    </source>
</evidence>
<comment type="cofactor">
    <cofactor evidence="10">
        <name>Zn(2+)</name>
        <dbReference type="ChEBI" id="CHEBI:29105"/>
    </cofactor>
    <text evidence="10">Binds 2 Zn(2+) ions per subunit.</text>
</comment>
<dbReference type="Pfam" id="PF01546">
    <property type="entry name" value="Peptidase_M20"/>
    <property type="match status" value="1"/>
</dbReference>
<keyword evidence="5 10" id="KW-0479">Metal-binding</keyword>
<dbReference type="GO" id="GO:0046872">
    <property type="term" value="F:metal ion binding"/>
    <property type="evidence" value="ECO:0007669"/>
    <property type="project" value="UniProtKB-KW"/>
</dbReference>
<evidence type="ECO:0000256" key="4">
    <source>
        <dbReference type="ARBA" id="ARBA00022490"/>
    </source>
</evidence>
<dbReference type="Gene3D" id="1.10.150.900">
    <property type="match status" value="1"/>
</dbReference>
<dbReference type="eggNOG" id="KOG2275">
    <property type="taxonomic scope" value="Eukaryota"/>
</dbReference>
<proteinExistence type="inferred from homology"/>
<dbReference type="FunFam" id="3.30.70.360:FF:000057">
    <property type="entry name" value="Uncharacterized protein"/>
    <property type="match status" value="1"/>
</dbReference>
<feature type="active site" description="Proton acceptor" evidence="9">
    <location>
        <position position="145"/>
    </location>
</feature>
<name>A0A177WD97_BATDL</name>
<feature type="binding site" evidence="10">
    <location>
        <position position="78"/>
    </location>
    <ligand>
        <name>Zn(2+)</name>
        <dbReference type="ChEBI" id="CHEBI:29105"/>
        <label>1</label>
    </ligand>
</feature>
<organism evidence="12 13">
    <name type="scientific">Batrachochytrium dendrobatidis (strain JEL423)</name>
    <dbReference type="NCBI Taxonomy" id="403673"/>
    <lineage>
        <taxon>Eukaryota</taxon>
        <taxon>Fungi</taxon>
        <taxon>Fungi incertae sedis</taxon>
        <taxon>Chytridiomycota</taxon>
        <taxon>Chytridiomycota incertae sedis</taxon>
        <taxon>Chytridiomycetes</taxon>
        <taxon>Rhizophydiales</taxon>
        <taxon>Rhizophydiales incertae sedis</taxon>
        <taxon>Batrachochytrium</taxon>
    </lineage>
</organism>
<feature type="domain" description="Peptidase M20 dimerisation" evidence="11">
    <location>
        <begin position="187"/>
        <end position="303"/>
    </location>
</feature>
<feature type="binding site" evidence="10">
    <location>
        <position position="377"/>
    </location>
    <ligand>
        <name>Zn(2+)</name>
        <dbReference type="ChEBI" id="CHEBI:29105"/>
        <label>2</label>
    </ligand>
</feature>
<keyword evidence="4" id="KW-0963">Cytoplasm</keyword>
<evidence type="ECO:0000256" key="6">
    <source>
        <dbReference type="ARBA" id="ARBA00022801"/>
    </source>
</evidence>
<evidence type="ECO:0000256" key="7">
    <source>
        <dbReference type="ARBA" id="ARBA00022833"/>
    </source>
</evidence>
<evidence type="ECO:0000256" key="8">
    <source>
        <dbReference type="ARBA" id="ARBA00029656"/>
    </source>
</evidence>
<dbReference type="Gene3D" id="3.40.630.10">
    <property type="entry name" value="Zn peptidases"/>
    <property type="match status" value="1"/>
</dbReference>
<dbReference type="FunFam" id="3.40.630.10:FF:000019">
    <property type="entry name" value="Aminoacylase 1"/>
    <property type="match status" value="1"/>
</dbReference>
<dbReference type="Gene3D" id="3.30.70.360">
    <property type="match status" value="1"/>
</dbReference>
<dbReference type="GO" id="GO:0006520">
    <property type="term" value="P:amino acid metabolic process"/>
    <property type="evidence" value="ECO:0007669"/>
    <property type="project" value="InterPro"/>
</dbReference>
<keyword evidence="6" id="KW-0378">Hydrolase</keyword>